<organism evidence="3 4">
    <name type="scientific">Methylocystis borbori</name>
    <dbReference type="NCBI Taxonomy" id="3118750"/>
    <lineage>
        <taxon>Bacteria</taxon>
        <taxon>Pseudomonadati</taxon>
        <taxon>Pseudomonadota</taxon>
        <taxon>Alphaproteobacteria</taxon>
        <taxon>Hyphomicrobiales</taxon>
        <taxon>Methylocystaceae</taxon>
        <taxon>Methylocystis</taxon>
    </lineage>
</organism>
<dbReference type="Proteomes" id="UP001350748">
    <property type="component" value="Unassembled WGS sequence"/>
</dbReference>
<dbReference type="RefSeq" id="WP_332080528.1">
    <property type="nucleotide sequence ID" value="NZ_JAZHYN010000006.1"/>
</dbReference>
<feature type="signal peptide" evidence="2">
    <location>
        <begin position="1"/>
        <end position="30"/>
    </location>
</feature>
<keyword evidence="1" id="KW-0812">Transmembrane</keyword>
<keyword evidence="1" id="KW-1133">Transmembrane helix</keyword>
<keyword evidence="2" id="KW-0732">Signal</keyword>
<reference evidence="3 4" key="1">
    <citation type="submission" date="2024-02" db="EMBL/GenBank/DDBJ databases">
        <authorList>
            <person name="Grouzdev D."/>
        </authorList>
    </citation>
    <scope>NUCLEOTIDE SEQUENCE [LARGE SCALE GENOMIC DNA]</scope>
    <source>
        <strain evidence="3 4">9N</strain>
    </source>
</reference>
<dbReference type="EMBL" id="JAZHYN010000006">
    <property type="protein sequence ID" value="MEF3365615.1"/>
    <property type="molecule type" value="Genomic_DNA"/>
</dbReference>
<proteinExistence type="predicted"/>
<sequence>MASLVLARGLLAGALLSAVAFFGAPSAALAHGGVKLEHDECVLRVGPNVMHFIAYQRVGEDIEYCEDIGNVGPTVIGLTAVSPALRDMAIGMRIVKEPGEETVVDIAPKVHRNGAMTFEYNFKEKGHYVGLVTARDDLGHEWTARFPFSVGLYTFWGMIEYILYAVGFVSLVGLLWFVLRAKSSKAPRTGDAIA</sequence>
<feature type="transmembrane region" description="Helical" evidence="1">
    <location>
        <begin position="161"/>
        <end position="179"/>
    </location>
</feature>
<comment type="caution">
    <text evidence="3">The sequence shown here is derived from an EMBL/GenBank/DDBJ whole genome shotgun (WGS) entry which is preliminary data.</text>
</comment>
<gene>
    <name evidence="3" type="ORF">V3H18_03610</name>
</gene>
<accession>A0ABU7XEI0</accession>
<evidence type="ECO:0000313" key="3">
    <source>
        <dbReference type="EMBL" id="MEF3365615.1"/>
    </source>
</evidence>
<feature type="chain" id="PRO_5045412768" evidence="2">
    <location>
        <begin position="31"/>
        <end position="194"/>
    </location>
</feature>
<evidence type="ECO:0000256" key="1">
    <source>
        <dbReference type="SAM" id="Phobius"/>
    </source>
</evidence>
<keyword evidence="4" id="KW-1185">Reference proteome</keyword>
<evidence type="ECO:0000256" key="2">
    <source>
        <dbReference type="SAM" id="SignalP"/>
    </source>
</evidence>
<evidence type="ECO:0000313" key="4">
    <source>
        <dbReference type="Proteomes" id="UP001350748"/>
    </source>
</evidence>
<keyword evidence="1" id="KW-0472">Membrane</keyword>
<name>A0ABU7XEI0_9HYPH</name>
<protein>
    <submittedName>
        <fullName evidence="3">Uncharacterized protein</fullName>
    </submittedName>
</protein>